<dbReference type="Pfam" id="PF03372">
    <property type="entry name" value="Exo_endo_phos"/>
    <property type="match status" value="1"/>
</dbReference>
<dbReference type="InterPro" id="IPR051916">
    <property type="entry name" value="GPI-anchor_lipid_remodeler"/>
</dbReference>
<protein>
    <recommendedName>
        <fullName evidence="1">Uncharacterized protein YbhP</fullName>
    </recommendedName>
</protein>
<evidence type="ECO:0000313" key="3">
    <source>
        <dbReference type="EMBL" id="PXW37880.1"/>
    </source>
</evidence>
<evidence type="ECO:0000259" key="2">
    <source>
        <dbReference type="Pfam" id="PF03372"/>
    </source>
</evidence>
<keyword evidence="3" id="KW-0378">Hydrolase</keyword>
<gene>
    <name evidence="3" type="ORF">DET57_12413</name>
</gene>
<sequence length="253" mass="28919">MDEQMRQFSLNVLTINTHKGFTAFNRRFILPELREAVRSVNADIVCLQEVMGAHEIHPLNIKNWPETPHYEFLADTIWNDFAYGRNAVYPQGHHGNAVLSRFPIVHYQNLDVSVGNSEKRGLLYCRIVPPESGITLHLICVHLGLRANQRQAQMTMLADWVNSLPAGDPVVVAGDFNDWRQQANRQLKAQAGLEEIFTRARGRPARTFPVNFPLLRLDRIYVKNAHASQPKTLALKQWRHLSDHAPLSVEIHL</sequence>
<evidence type="ECO:0000313" key="4">
    <source>
        <dbReference type="Proteomes" id="UP000247485"/>
    </source>
</evidence>
<dbReference type="GO" id="GO:0004527">
    <property type="term" value="F:exonuclease activity"/>
    <property type="evidence" value="ECO:0007669"/>
    <property type="project" value="UniProtKB-KW"/>
</dbReference>
<dbReference type="Proteomes" id="UP000247485">
    <property type="component" value="Unassembled WGS sequence"/>
</dbReference>
<name>A0A318FBP6_KLEOX</name>
<reference evidence="3 4" key="1">
    <citation type="submission" date="2018-05" db="EMBL/GenBank/DDBJ databases">
        <title>Freshwater and sediment microbial communities from various areas in North America, analyzing microbe dynamics in response to fracking.</title>
        <authorList>
            <person name="Lamendella R."/>
        </authorList>
    </citation>
    <scope>NUCLEOTIDE SEQUENCE [LARGE SCALE GENOMIC DNA]</scope>
    <source>
        <strain evidence="3 4">67</strain>
    </source>
</reference>
<dbReference type="AlphaFoldDB" id="A0A318FBP6"/>
<feature type="domain" description="Endonuclease/exonuclease/phosphatase" evidence="2">
    <location>
        <begin position="33"/>
        <end position="244"/>
    </location>
</feature>
<dbReference type="GO" id="GO:0006506">
    <property type="term" value="P:GPI anchor biosynthetic process"/>
    <property type="evidence" value="ECO:0007669"/>
    <property type="project" value="TreeGrafter"/>
</dbReference>
<comment type="caution">
    <text evidence="3">The sequence shown here is derived from an EMBL/GenBank/DDBJ whole genome shotgun (WGS) entry which is preliminary data.</text>
</comment>
<dbReference type="FunFam" id="3.60.10.10:FF:000020">
    <property type="entry name" value="Endonuclease/exonuclease/phosphatase family protein"/>
    <property type="match status" value="1"/>
</dbReference>
<dbReference type="InterPro" id="IPR005135">
    <property type="entry name" value="Endo/exonuclease/phosphatase"/>
</dbReference>
<dbReference type="Gene3D" id="3.60.10.10">
    <property type="entry name" value="Endonuclease/exonuclease/phosphatase"/>
    <property type="match status" value="1"/>
</dbReference>
<dbReference type="PANTHER" id="PTHR14859:SF1">
    <property type="entry name" value="PGAP2-INTERACTING PROTEIN"/>
    <property type="match status" value="1"/>
</dbReference>
<dbReference type="InterPro" id="IPR036691">
    <property type="entry name" value="Endo/exonu/phosph_ase_sf"/>
</dbReference>
<dbReference type="EMBL" id="QJJG01000024">
    <property type="protein sequence ID" value="PXW37880.1"/>
    <property type="molecule type" value="Genomic_DNA"/>
</dbReference>
<keyword evidence="3" id="KW-0255">Endonuclease</keyword>
<dbReference type="PANTHER" id="PTHR14859">
    <property type="entry name" value="CALCOFLUOR WHITE HYPERSENSITIVE PROTEIN PRECURSOR"/>
    <property type="match status" value="1"/>
</dbReference>
<accession>A0A318FBP6</accession>
<evidence type="ECO:0000256" key="1">
    <source>
        <dbReference type="ARBA" id="ARBA00070750"/>
    </source>
</evidence>
<proteinExistence type="predicted"/>
<keyword evidence="3" id="KW-0269">Exonuclease</keyword>
<dbReference type="SUPFAM" id="SSF56219">
    <property type="entry name" value="DNase I-like"/>
    <property type="match status" value="1"/>
</dbReference>
<organism evidence="3 4">
    <name type="scientific">Klebsiella oxytoca</name>
    <dbReference type="NCBI Taxonomy" id="571"/>
    <lineage>
        <taxon>Bacteria</taxon>
        <taxon>Pseudomonadati</taxon>
        <taxon>Pseudomonadota</taxon>
        <taxon>Gammaproteobacteria</taxon>
        <taxon>Enterobacterales</taxon>
        <taxon>Enterobacteriaceae</taxon>
        <taxon>Klebsiella/Raoultella group</taxon>
        <taxon>Klebsiella</taxon>
    </lineage>
</organism>
<dbReference type="GO" id="GO:0004519">
    <property type="term" value="F:endonuclease activity"/>
    <property type="evidence" value="ECO:0007669"/>
    <property type="project" value="UniProtKB-KW"/>
</dbReference>
<dbReference type="GO" id="GO:0016020">
    <property type="term" value="C:membrane"/>
    <property type="evidence" value="ECO:0007669"/>
    <property type="project" value="GOC"/>
</dbReference>
<keyword evidence="3" id="KW-0540">Nuclease</keyword>